<keyword evidence="9" id="KW-1185">Reference proteome</keyword>
<evidence type="ECO:0000313" key="6">
    <source>
        <dbReference type="EMBL" id="SPD93724.1"/>
    </source>
</evidence>
<evidence type="ECO:0000313" key="8">
    <source>
        <dbReference type="Proteomes" id="UP000237923"/>
    </source>
</evidence>
<sequence>MRKFFENSEWTRVRKIRGLPLLLVGITLIPSLYAVIFLSSLWDTYGRVDHLPVAIVNQDKTAEINGKSQNIGDDLTKKLLDSKQLKLTETSAKKAKKGLTSGKYYMTITIPKTFTKNSGTLLNAKPVKPEIKVAHNTGQGFIAEKLTASAADKVQANVSKSLQSVYNKTILNATASSTKGFQSGSKGATQLGSGLSQLQDGTKKLQDGTTQLQTGTSQLATGLSQYTNGVSSANTGAQQLTSGAQQLATQLQKVSDEINTKQSANAADLKQLDTGLTQLTQGLQKLSKVESPTVTVDSTKLNEASEKLSAGLTGAGKDAAAFKALAQDADFQKFLQENPTVAAKYQAALSDLGENVQSSATAATTIQSQLTTLKAMLPQLQALQAEIPELQKLGQQGSVATQGAQTAIKTLNDSLTTVSQGIANQAVPGAQQLAQGSSQLTTGLGQLAAKNDTLNSSVSQLNDGTTQLLTGENQASAALQQAGTGATTLANKLADGAVKLSAIHNKKSNVVALSQPVKQKSSNLSKVPNNGTGMAPYMMSVGLFVGMITFTTIFDFMTVSKKPKNGFTWWANKQLINAPVFIGQALIMTGLLFLVDGMEAQRPAMTFVVALAASFGFNQFVVLFNVLIGKLGSGIMLVLMVLQLSASAGSYPIELSNSFFEAIHPWMPMSYSVHAFRETISIGGSVASDLTVLLSLGVISMVLTWFVYQMKLNHNQLTFKH</sequence>
<reference evidence="7 8" key="1">
    <citation type="submission" date="2018-02" db="EMBL/GenBank/DDBJ databases">
        <authorList>
            <person name="Cohen D.B."/>
            <person name="Kent A.D."/>
        </authorList>
    </citation>
    <scope>NUCLEOTIDE SEQUENCE [LARGE SCALE GENOMIC DNA]</scope>
    <source>
        <strain evidence="7 8">CECT 9216</strain>
    </source>
</reference>
<dbReference type="GeneID" id="99675009"/>
<dbReference type="InterPro" id="IPR017501">
    <property type="entry name" value="Phage_infect_YhgE_C"/>
</dbReference>
<name>A0A2N9KFL5_9LACO</name>
<dbReference type="EMBL" id="OKQR01000002">
    <property type="protein sequence ID" value="SPD93724.1"/>
    <property type="molecule type" value="Genomic_DNA"/>
</dbReference>
<dbReference type="PANTHER" id="PTHR43077">
    <property type="entry name" value="TRANSPORT PERMEASE YVFS-RELATED"/>
    <property type="match status" value="1"/>
</dbReference>
<dbReference type="PANTHER" id="PTHR43077:SF5">
    <property type="entry name" value="PHAGE INFECTION PROTEIN"/>
    <property type="match status" value="1"/>
</dbReference>
<dbReference type="InterPro" id="IPR023908">
    <property type="entry name" value="xxxLxxG_rpt"/>
</dbReference>
<proteinExistence type="predicted"/>
<dbReference type="NCBIfam" id="TIGR03062">
    <property type="entry name" value="pip_yhgE_Cterm"/>
    <property type="match status" value="1"/>
</dbReference>
<organism evidence="7 8">
    <name type="scientific">Leuconostoc suionicum</name>
    <dbReference type="NCBI Taxonomy" id="1511761"/>
    <lineage>
        <taxon>Bacteria</taxon>
        <taxon>Bacillati</taxon>
        <taxon>Bacillota</taxon>
        <taxon>Bacilli</taxon>
        <taxon>Lactobacillales</taxon>
        <taxon>Lactobacillaceae</taxon>
        <taxon>Leuconostoc</taxon>
    </lineage>
</organism>
<comment type="subcellular location">
    <subcellularLocation>
        <location evidence="1">Membrane</location>
        <topology evidence="1">Multi-pass membrane protein</topology>
    </subcellularLocation>
</comment>
<dbReference type="RefSeq" id="WP_072614343.1">
    <property type="nucleotide sequence ID" value="NZ_CAURUR010000004.1"/>
</dbReference>
<evidence type="ECO:0000256" key="4">
    <source>
        <dbReference type="ARBA" id="ARBA00023136"/>
    </source>
</evidence>
<dbReference type="InterPro" id="IPR017500">
    <property type="entry name" value="Phage_infect_YhgE_N"/>
</dbReference>
<dbReference type="Proteomes" id="UP000239237">
    <property type="component" value="Unassembled WGS sequence"/>
</dbReference>
<evidence type="ECO:0000256" key="5">
    <source>
        <dbReference type="SAM" id="Phobius"/>
    </source>
</evidence>
<dbReference type="NCBIfam" id="TIGR03057">
    <property type="entry name" value="xxxLxxG_by_4"/>
    <property type="match status" value="4"/>
</dbReference>
<keyword evidence="4 5" id="KW-0472">Membrane</keyword>
<evidence type="ECO:0000313" key="9">
    <source>
        <dbReference type="Proteomes" id="UP000239237"/>
    </source>
</evidence>
<reference evidence="6 9" key="2">
    <citation type="submission" date="2018-02" db="EMBL/GenBank/DDBJ databases">
        <authorList>
            <person name="Rodrigo-Torres L."/>
            <person name="Arahal R. D."/>
            <person name="Lucena T."/>
        </authorList>
    </citation>
    <scope>NUCLEOTIDE SEQUENCE [LARGE SCALE GENOMIC DNA]</scope>
    <source>
        <strain evidence="6 9">CECT 8486</strain>
    </source>
</reference>
<evidence type="ECO:0000256" key="1">
    <source>
        <dbReference type="ARBA" id="ARBA00004141"/>
    </source>
</evidence>
<dbReference type="EMBL" id="OKQU01000002">
    <property type="protein sequence ID" value="SPE09380.1"/>
    <property type="molecule type" value="Genomic_DNA"/>
</dbReference>
<dbReference type="GO" id="GO:0016020">
    <property type="term" value="C:membrane"/>
    <property type="evidence" value="ECO:0007669"/>
    <property type="project" value="UniProtKB-SubCell"/>
</dbReference>
<feature type="transmembrane region" description="Helical" evidence="5">
    <location>
        <begin position="534"/>
        <end position="554"/>
    </location>
</feature>
<protein>
    <submittedName>
        <fullName evidence="7">ABC-2 family transporter protein</fullName>
    </submittedName>
</protein>
<dbReference type="KEGG" id="lsu:A6B45_09380"/>
<dbReference type="Proteomes" id="UP000237923">
    <property type="component" value="Unassembled WGS sequence"/>
</dbReference>
<feature type="transmembrane region" description="Helical" evidence="5">
    <location>
        <begin position="607"/>
        <end position="628"/>
    </location>
</feature>
<dbReference type="NCBIfam" id="TIGR03061">
    <property type="entry name" value="pip_yhgE_Nterm"/>
    <property type="match status" value="1"/>
</dbReference>
<feature type="transmembrane region" description="Helical" evidence="5">
    <location>
        <begin position="690"/>
        <end position="708"/>
    </location>
</feature>
<dbReference type="InterPro" id="IPR051328">
    <property type="entry name" value="T7SS_ABC-Transporter"/>
</dbReference>
<feature type="transmembrane region" description="Helical" evidence="5">
    <location>
        <begin position="635"/>
        <end position="653"/>
    </location>
</feature>
<accession>A0A2N9KFL5</accession>
<evidence type="ECO:0000256" key="2">
    <source>
        <dbReference type="ARBA" id="ARBA00022692"/>
    </source>
</evidence>
<evidence type="ECO:0000256" key="3">
    <source>
        <dbReference type="ARBA" id="ARBA00022989"/>
    </source>
</evidence>
<evidence type="ECO:0000313" key="7">
    <source>
        <dbReference type="EMBL" id="SPE09380.1"/>
    </source>
</evidence>
<feature type="transmembrane region" description="Helical" evidence="5">
    <location>
        <begin position="21"/>
        <end position="42"/>
    </location>
</feature>
<keyword evidence="3 5" id="KW-1133">Transmembrane helix</keyword>
<gene>
    <name evidence="6" type="ORF">LES8486_01384</name>
    <name evidence="7" type="ORF">LES9216_01531</name>
</gene>
<keyword evidence="2 5" id="KW-0812">Transmembrane</keyword>
<dbReference type="Gene3D" id="3.40.1710.10">
    <property type="entry name" value="abc type-2 transporter like domain"/>
    <property type="match status" value="1"/>
</dbReference>
<feature type="transmembrane region" description="Helical" evidence="5">
    <location>
        <begin position="575"/>
        <end position="595"/>
    </location>
</feature>
<dbReference type="AlphaFoldDB" id="A0A2N9KFL5"/>